<dbReference type="RefSeq" id="WP_136434975.1">
    <property type="nucleotide sequence ID" value="NZ_SSTJ01000010.1"/>
</dbReference>
<dbReference type="Proteomes" id="UP000308978">
    <property type="component" value="Unassembled WGS sequence"/>
</dbReference>
<dbReference type="EMBL" id="SSTJ01000010">
    <property type="protein sequence ID" value="THG36874.1"/>
    <property type="molecule type" value="Genomic_DNA"/>
</dbReference>
<organism evidence="1 2">
    <name type="scientific">Adlercreutzia caecimuris</name>
    <dbReference type="NCBI Taxonomy" id="671266"/>
    <lineage>
        <taxon>Bacteria</taxon>
        <taxon>Bacillati</taxon>
        <taxon>Actinomycetota</taxon>
        <taxon>Coriobacteriia</taxon>
        <taxon>Eggerthellales</taxon>
        <taxon>Eggerthellaceae</taxon>
        <taxon>Adlercreutzia</taxon>
    </lineage>
</organism>
<evidence type="ECO:0000313" key="1">
    <source>
        <dbReference type="EMBL" id="THG36874.1"/>
    </source>
</evidence>
<name>A0A4S4G1N4_9ACTN</name>
<protein>
    <submittedName>
        <fullName evidence="1">Uncharacterized protein</fullName>
    </submittedName>
</protein>
<comment type="caution">
    <text evidence="1">The sequence shown here is derived from an EMBL/GenBank/DDBJ whole genome shotgun (WGS) entry which is preliminary data.</text>
</comment>
<reference evidence="1 2" key="1">
    <citation type="submission" date="2019-04" db="EMBL/GenBank/DDBJ databases">
        <title>Microbes associate with the intestines of laboratory mice.</title>
        <authorList>
            <person name="Navarre W."/>
            <person name="Wong E."/>
            <person name="Huang K.C."/>
            <person name="Tropini C."/>
            <person name="Ng K."/>
            <person name="Yu B."/>
        </authorList>
    </citation>
    <scope>NUCLEOTIDE SEQUENCE [LARGE SCALE GENOMIC DNA]</scope>
    <source>
        <strain evidence="1 2">NM80_B27</strain>
    </source>
</reference>
<gene>
    <name evidence="1" type="ORF">E5986_08205</name>
</gene>
<evidence type="ECO:0000313" key="2">
    <source>
        <dbReference type="Proteomes" id="UP000308978"/>
    </source>
</evidence>
<proteinExistence type="predicted"/>
<sequence>MSEEKKPNLRVIIEHDGEEVEVAEGTLCLVAVAGADGTSSYGYGAVCTMDAYAVIDAASRQIGAIADKAGIGADAAKAVCCDGIAKQMREKRAERAIGCLDDILAGIERECGGCPDCASKESAES</sequence>
<accession>A0A4S4G1N4</accession>
<dbReference type="AlphaFoldDB" id="A0A4S4G1N4"/>